<gene>
    <name evidence="2" type="ORF">CCACVL1_22712</name>
</gene>
<dbReference type="Gramene" id="OMO62625">
    <property type="protein sequence ID" value="OMO62625"/>
    <property type="gene ID" value="CCACVL1_22712"/>
</dbReference>
<accession>A0A1R3GWY9</accession>
<evidence type="ECO:0000256" key="1">
    <source>
        <dbReference type="SAM" id="MobiDB-lite"/>
    </source>
</evidence>
<proteinExistence type="predicted"/>
<evidence type="ECO:0000313" key="3">
    <source>
        <dbReference type="Proteomes" id="UP000188268"/>
    </source>
</evidence>
<comment type="caution">
    <text evidence="2">The sequence shown here is derived from an EMBL/GenBank/DDBJ whole genome shotgun (WGS) entry which is preliminary data.</text>
</comment>
<organism evidence="2 3">
    <name type="scientific">Corchorus capsularis</name>
    <name type="common">Jute</name>
    <dbReference type="NCBI Taxonomy" id="210143"/>
    <lineage>
        <taxon>Eukaryota</taxon>
        <taxon>Viridiplantae</taxon>
        <taxon>Streptophyta</taxon>
        <taxon>Embryophyta</taxon>
        <taxon>Tracheophyta</taxon>
        <taxon>Spermatophyta</taxon>
        <taxon>Magnoliopsida</taxon>
        <taxon>eudicotyledons</taxon>
        <taxon>Gunneridae</taxon>
        <taxon>Pentapetalae</taxon>
        <taxon>rosids</taxon>
        <taxon>malvids</taxon>
        <taxon>Malvales</taxon>
        <taxon>Malvaceae</taxon>
        <taxon>Grewioideae</taxon>
        <taxon>Apeibeae</taxon>
        <taxon>Corchorus</taxon>
    </lineage>
</organism>
<feature type="non-terminal residue" evidence="2">
    <location>
        <position position="75"/>
    </location>
</feature>
<name>A0A1R3GWY9_COCAP</name>
<dbReference type="AlphaFoldDB" id="A0A1R3GWY9"/>
<evidence type="ECO:0008006" key="4">
    <source>
        <dbReference type="Google" id="ProtNLM"/>
    </source>
</evidence>
<sequence length="75" mass="8164">MASHSTSSTDITQINATNHLPLKLNSTNFPSWQLQLDLNGYVDDTHPCPAKSPTTGEGKALKTEIMSSKEVTFSE</sequence>
<feature type="region of interest" description="Disordered" evidence="1">
    <location>
        <begin position="47"/>
        <end position="75"/>
    </location>
</feature>
<keyword evidence="3" id="KW-1185">Reference proteome</keyword>
<dbReference type="Proteomes" id="UP000188268">
    <property type="component" value="Unassembled WGS sequence"/>
</dbReference>
<dbReference type="OrthoDB" id="1912561at2759"/>
<feature type="compositionally biased region" description="Polar residues" evidence="1">
    <location>
        <begin position="65"/>
        <end position="75"/>
    </location>
</feature>
<dbReference type="EMBL" id="AWWV01013209">
    <property type="protein sequence ID" value="OMO62625.1"/>
    <property type="molecule type" value="Genomic_DNA"/>
</dbReference>
<evidence type="ECO:0000313" key="2">
    <source>
        <dbReference type="EMBL" id="OMO62625.1"/>
    </source>
</evidence>
<reference evidence="2 3" key="1">
    <citation type="submission" date="2013-09" db="EMBL/GenBank/DDBJ databases">
        <title>Corchorus capsularis genome sequencing.</title>
        <authorList>
            <person name="Alam M."/>
            <person name="Haque M.S."/>
            <person name="Islam M.S."/>
            <person name="Emdad E.M."/>
            <person name="Islam M.M."/>
            <person name="Ahmed B."/>
            <person name="Halim A."/>
            <person name="Hossen Q.M.M."/>
            <person name="Hossain M.Z."/>
            <person name="Ahmed R."/>
            <person name="Khan M.M."/>
            <person name="Islam R."/>
            <person name="Rashid M.M."/>
            <person name="Khan S.A."/>
            <person name="Rahman M.S."/>
            <person name="Alam M."/>
        </authorList>
    </citation>
    <scope>NUCLEOTIDE SEQUENCE [LARGE SCALE GENOMIC DNA]</scope>
    <source>
        <strain evidence="3">cv. CVL-1</strain>
        <tissue evidence="2">Whole seedling</tissue>
    </source>
</reference>
<protein>
    <recommendedName>
        <fullName evidence="4">Retrotransposon Copia-like N-terminal domain-containing protein</fullName>
    </recommendedName>
</protein>